<accession>A0ABS7U5C9</accession>
<feature type="signal peptide" evidence="3">
    <location>
        <begin position="1"/>
        <end position="23"/>
    </location>
</feature>
<keyword evidence="5" id="KW-1185">Reference proteome</keyword>
<dbReference type="EMBL" id="JAIRAU010000059">
    <property type="protein sequence ID" value="MBZ5715769.1"/>
    <property type="molecule type" value="Genomic_DNA"/>
</dbReference>
<dbReference type="Pfam" id="PF13517">
    <property type="entry name" value="FG-GAP_3"/>
    <property type="match status" value="3"/>
</dbReference>
<feature type="region of interest" description="Disordered" evidence="2">
    <location>
        <begin position="497"/>
        <end position="610"/>
    </location>
</feature>
<dbReference type="NCBIfam" id="TIGR03901">
    <property type="entry name" value="MYXO-CTERM"/>
    <property type="match status" value="1"/>
</dbReference>
<feature type="compositionally biased region" description="Acidic residues" evidence="2">
    <location>
        <begin position="519"/>
        <end position="535"/>
    </location>
</feature>
<dbReference type="SUPFAM" id="SSF69318">
    <property type="entry name" value="Integrin alpha N-terminal domain"/>
    <property type="match status" value="1"/>
</dbReference>
<gene>
    <name evidence="4" type="ORF">K7C98_41620</name>
</gene>
<dbReference type="Proteomes" id="UP001139031">
    <property type="component" value="Unassembled WGS sequence"/>
</dbReference>
<dbReference type="InterPro" id="IPR028994">
    <property type="entry name" value="Integrin_alpha_N"/>
</dbReference>
<dbReference type="InterPro" id="IPR013517">
    <property type="entry name" value="FG-GAP"/>
</dbReference>
<comment type="caution">
    <text evidence="4">The sequence shown here is derived from an EMBL/GenBank/DDBJ whole genome shotgun (WGS) entry which is preliminary data.</text>
</comment>
<sequence length="627" mass="64125">MNRQYIAFAATLAALFSTGPASAYQLVPGALDPQACQGQGCWTNHLRVTDLDGDGDLDILLANYADFFAGADKPEPLVVYLNNGMAEFSNESAAAVADYAGNIRQVAVGDVDGDGDPDIYAPDGAGGPHVLFINDGMGVFTDEADARLPGDPYPQGAAARMGDVDGDGDLDIVAGDGYSQDAPAQVARLYLNDGSGNFEEADGALPTELAGEDVDDFDLLDVDRDFDLDLLVNPHANGGGNLWINDGTGTFTAAEFPANANTGFHYNPGVCDVDGDGDLDVWIDNIGGNYREQLLINDGAGGFTDETAARVTGNPAGSDDNGVVCADLDDDGDFDALVVSLSGPERYLVNDGAGNFSALPDVFPPPTDCSLWAEFGDLDDDGRLDLVTGQGECSSSDEVYLAGDSDPVDSQPPKLLAVEEVAGPVAADATPVVRFAVSDRTVTDEGPRLARAYAVIDPDGAATTVDASFMGGDLFRVVLPPARGTVVFRVCAEDDNGNNACAADQSYQAGEDPGTTGDTEGDTTEGDTTEGDTTEGDTTATSGNDSTTGTPGTTGEPPTTGPTPTTGAASDAGTSEASSGGDESSDGATGSGLTDSSGCGCASDGDRGPGWLAVLTAVGLLGRRRRR</sequence>
<feature type="chain" id="PRO_5045640128" evidence="3">
    <location>
        <begin position="24"/>
        <end position="627"/>
    </location>
</feature>
<dbReference type="RefSeq" id="WP_224197510.1">
    <property type="nucleotide sequence ID" value="NZ_JAIRAU010000059.1"/>
</dbReference>
<organism evidence="4 5">
    <name type="scientific">Nannocystis pusilla</name>
    <dbReference type="NCBI Taxonomy" id="889268"/>
    <lineage>
        <taxon>Bacteria</taxon>
        <taxon>Pseudomonadati</taxon>
        <taxon>Myxococcota</taxon>
        <taxon>Polyangia</taxon>
        <taxon>Nannocystales</taxon>
        <taxon>Nannocystaceae</taxon>
        <taxon>Nannocystis</taxon>
    </lineage>
</organism>
<evidence type="ECO:0000313" key="5">
    <source>
        <dbReference type="Proteomes" id="UP001139031"/>
    </source>
</evidence>
<name>A0ABS7U5C9_9BACT</name>
<dbReference type="PANTHER" id="PTHR46580">
    <property type="entry name" value="SENSOR KINASE-RELATED"/>
    <property type="match status" value="1"/>
</dbReference>
<evidence type="ECO:0000313" key="4">
    <source>
        <dbReference type="EMBL" id="MBZ5715769.1"/>
    </source>
</evidence>
<protein>
    <submittedName>
        <fullName evidence="4">FG-GAP-like repeat-containing protein</fullName>
    </submittedName>
</protein>
<reference evidence="4" key="1">
    <citation type="submission" date="2021-08" db="EMBL/GenBank/DDBJ databases">
        <authorList>
            <person name="Stevens D.C."/>
        </authorList>
    </citation>
    <scope>NUCLEOTIDE SEQUENCE</scope>
    <source>
        <strain evidence="4">DSM 53165</strain>
    </source>
</reference>
<dbReference type="Gene3D" id="2.130.10.130">
    <property type="entry name" value="Integrin alpha, N-terminal"/>
    <property type="match status" value="1"/>
</dbReference>
<evidence type="ECO:0000256" key="1">
    <source>
        <dbReference type="ARBA" id="ARBA00022729"/>
    </source>
</evidence>
<evidence type="ECO:0000256" key="3">
    <source>
        <dbReference type="SAM" id="SignalP"/>
    </source>
</evidence>
<keyword evidence="1 3" id="KW-0732">Signal</keyword>
<evidence type="ECO:0000256" key="2">
    <source>
        <dbReference type="SAM" id="MobiDB-lite"/>
    </source>
</evidence>
<proteinExistence type="predicted"/>
<dbReference type="PANTHER" id="PTHR46580:SF4">
    <property type="entry name" value="ATP_GTP-BINDING PROTEIN"/>
    <property type="match status" value="1"/>
</dbReference>
<feature type="compositionally biased region" description="Low complexity" evidence="2">
    <location>
        <begin position="536"/>
        <end position="592"/>
    </location>
</feature>
<dbReference type="InterPro" id="IPR024038">
    <property type="entry name" value="MYXO-CTERM"/>
</dbReference>